<gene>
    <name evidence="2" type="ORF">GCM10011529_07650</name>
</gene>
<dbReference type="PANTHER" id="PTHR33164:SF43">
    <property type="entry name" value="HTH-TYPE TRANSCRIPTIONAL REPRESSOR YETL"/>
    <property type="match status" value="1"/>
</dbReference>
<sequence length="151" mass="16773">MQTHQLIIALFQRFCWLDEGLQARLHNAGWPDVSRAQSMVMTNIVTGVARPSDIARNLGFSRQAIHTTIGQMTQLGMVMLTDDPDDRRHKIVSLTPAGEQMRHDAQVAMDALGAQVAGRLGRRRFDALLATLEADWGENIEPPVPESTTSR</sequence>
<dbReference type="Gene3D" id="1.10.10.10">
    <property type="entry name" value="Winged helix-like DNA-binding domain superfamily/Winged helix DNA-binding domain"/>
    <property type="match status" value="1"/>
</dbReference>
<name>A0A916ZLU2_9SPHN</name>
<evidence type="ECO:0000313" key="2">
    <source>
        <dbReference type="EMBL" id="GGE03688.1"/>
    </source>
</evidence>
<dbReference type="InterPro" id="IPR036390">
    <property type="entry name" value="WH_DNA-bd_sf"/>
</dbReference>
<dbReference type="SUPFAM" id="SSF46785">
    <property type="entry name" value="Winged helix' DNA-binding domain"/>
    <property type="match status" value="1"/>
</dbReference>
<organism evidence="2 3">
    <name type="scientific">Sandarakinorhabdus glacialis</name>
    <dbReference type="NCBI Taxonomy" id="1614636"/>
    <lineage>
        <taxon>Bacteria</taxon>
        <taxon>Pseudomonadati</taxon>
        <taxon>Pseudomonadota</taxon>
        <taxon>Alphaproteobacteria</taxon>
        <taxon>Sphingomonadales</taxon>
        <taxon>Sphingosinicellaceae</taxon>
        <taxon>Sandarakinorhabdus</taxon>
    </lineage>
</organism>
<dbReference type="InterPro" id="IPR039422">
    <property type="entry name" value="MarR/SlyA-like"/>
</dbReference>
<evidence type="ECO:0000259" key="1">
    <source>
        <dbReference type="SMART" id="SM00347"/>
    </source>
</evidence>
<dbReference type="AlphaFoldDB" id="A0A916ZLU2"/>
<protein>
    <recommendedName>
        <fullName evidence="1">HTH marR-type domain-containing protein</fullName>
    </recommendedName>
</protein>
<proteinExistence type="predicted"/>
<dbReference type="SMART" id="SM00347">
    <property type="entry name" value="HTH_MARR"/>
    <property type="match status" value="1"/>
</dbReference>
<reference evidence="2" key="2">
    <citation type="submission" date="2020-09" db="EMBL/GenBank/DDBJ databases">
        <authorList>
            <person name="Sun Q."/>
            <person name="Zhou Y."/>
        </authorList>
    </citation>
    <scope>NUCLEOTIDE SEQUENCE</scope>
    <source>
        <strain evidence="2">CGMCC 1.15519</strain>
    </source>
</reference>
<dbReference type="PANTHER" id="PTHR33164">
    <property type="entry name" value="TRANSCRIPTIONAL REGULATOR, MARR FAMILY"/>
    <property type="match status" value="1"/>
</dbReference>
<feature type="domain" description="HTH marR-type" evidence="1">
    <location>
        <begin position="26"/>
        <end position="125"/>
    </location>
</feature>
<accession>A0A916ZLU2</accession>
<dbReference type="Pfam" id="PF12802">
    <property type="entry name" value="MarR_2"/>
    <property type="match status" value="1"/>
</dbReference>
<dbReference type="Proteomes" id="UP000635071">
    <property type="component" value="Unassembled WGS sequence"/>
</dbReference>
<dbReference type="GO" id="GO:0003700">
    <property type="term" value="F:DNA-binding transcription factor activity"/>
    <property type="evidence" value="ECO:0007669"/>
    <property type="project" value="InterPro"/>
</dbReference>
<dbReference type="InterPro" id="IPR000835">
    <property type="entry name" value="HTH_MarR-typ"/>
</dbReference>
<dbReference type="GO" id="GO:0006950">
    <property type="term" value="P:response to stress"/>
    <property type="evidence" value="ECO:0007669"/>
    <property type="project" value="TreeGrafter"/>
</dbReference>
<reference evidence="2" key="1">
    <citation type="journal article" date="2014" name="Int. J. Syst. Evol. Microbiol.">
        <title>Complete genome sequence of Corynebacterium casei LMG S-19264T (=DSM 44701T), isolated from a smear-ripened cheese.</title>
        <authorList>
            <consortium name="US DOE Joint Genome Institute (JGI-PGF)"/>
            <person name="Walter F."/>
            <person name="Albersmeier A."/>
            <person name="Kalinowski J."/>
            <person name="Ruckert C."/>
        </authorList>
    </citation>
    <scope>NUCLEOTIDE SEQUENCE</scope>
    <source>
        <strain evidence="2">CGMCC 1.15519</strain>
    </source>
</reference>
<evidence type="ECO:0000313" key="3">
    <source>
        <dbReference type="Proteomes" id="UP000635071"/>
    </source>
</evidence>
<dbReference type="InterPro" id="IPR036388">
    <property type="entry name" value="WH-like_DNA-bd_sf"/>
</dbReference>
<dbReference type="RefSeq" id="WP_188761596.1">
    <property type="nucleotide sequence ID" value="NZ_BMJM01000002.1"/>
</dbReference>
<comment type="caution">
    <text evidence="2">The sequence shown here is derived from an EMBL/GenBank/DDBJ whole genome shotgun (WGS) entry which is preliminary data.</text>
</comment>
<dbReference type="EMBL" id="BMJM01000002">
    <property type="protein sequence ID" value="GGE03688.1"/>
    <property type="molecule type" value="Genomic_DNA"/>
</dbReference>
<keyword evidence="3" id="KW-1185">Reference proteome</keyword>